<dbReference type="RefSeq" id="WP_207860358.1">
    <property type="nucleotide sequence ID" value="NZ_JAFREP010000017.1"/>
</dbReference>
<dbReference type="InterPro" id="IPR018391">
    <property type="entry name" value="PQQ_b-propeller_rpt"/>
</dbReference>
<keyword evidence="4" id="KW-1185">Reference proteome</keyword>
<dbReference type="EMBL" id="JAFREP010000017">
    <property type="protein sequence ID" value="MBO1320404.1"/>
    <property type="molecule type" value="Genomic_DNA"/>
</dbReference>
<dbReference type="PANTHER" id="PTHR34512">
    <property type="entry name" value="CELL SURFACE PROTEIN"/>
    <property type="match status" value="1"/>
</dbReference>
<feature type="chain" id="PRO_5035198222" evidence="1">
    <location>
        <begin position="20"/>
        <end position="794"/>
    </location>
</feature>
<dbReference type="SUPFAM" id="SSF53474">
    <property type="entry name" value="alpha/beta-Hydrolases"/>
    <property type="match status" value="1"/>
</dbReference>
<feature type="domain" description="Pyrrolo-quinoline quinone repeat" evidence="2">
    <location>
        <begin position="86"/>
        <end position="331"/>
    </location>
</feature>
<dbReference type="InterPro" id="IPR029058">
    <property type="entry name" value="AB_hydrolase_fold"/>
</dbReference>
<evidence type="ECO:0000256" key="1">
    <source>
        <dbReference type="SAM" id="SignalP"/>
    </source>
</evidence>
<dbReference type="Pfam" id="PF13360">
    <property type="entry name" value="PQQ_2"/>
    <property type="match status" value="1"/>
</dbReference>
<organism evidence="3 4">
    <name type="scientific">Acanthopleuribacter pedis</name>
    <dbReference type="NCBI Taxonomy" id="442870"/>
    <lineage>
        <taxon>Bacteria</taxon>
        <taxon>Pseudomonadati</taxon>
        <taxon>Acidobacteriota</taxon>
        <taxon>Holophagae</taxon>
        <taxon>Acanthopleuribacterales</taxon>
        <taxon>Acanthopleuribacteraceae</taxon>
        <taxon>Acanthopleuribacter</taxon>
    </lineage>
</organism>
<dbReference type="Gene3D" id="3.40.50.1820">
    <property type="entry name" value="alpha/beta hydrolase"/>
    <property type="match status" value="1"/>
</dbReference>
<evidence type="ECO:0000313" key="3">
    <source>
        <dbReference type="EMBL" id="MBO1320404.1"/>
    </source>
</evidence>
<dbReference type="Proteomes" id="UP000664417">
    <property type="component" value="Unassembled WGS sequence"/>
</dbReference>
<gene>
    <name evidence="3" type="ORF">J3U88_18155</name>
</gene>
<protein>
    <submittedName>
        <fullName evidence="3">PQQ-binding-like beta-propeller repeat protein</fullName>
    </submittedName>
</protein>
<sequence>MLRLVLVLVIVASLASAYAASPTSKEWPAFRGPSQDSIAHDTNRFEQGHGLAKAWQQPLGPGYSSISVSDGFAVTLYGGEERDFAVAFDAKTGEKRWSFDIGAAYKGNGGSYDGPLATPAIDGGHVYALGPVGDLFALDLKTGKKVFHFNLKDLGAPEPYFGFTSSPLIAGNVLVLHTSGKEAKAGLMGFDKKTGKQLWSSPSFDAVYDTGSLLTLFGKQQVVVAAKEKVVGVDPQTGQELWELKTDLRFGGHLTQIGDDKMYLHPSHYQDEGMLIQLKQENNSIQASSLWRTRELGKGAGMVLHHNGYLYGYSGKFLTCIDLAEGKRQWKSRPPGEGFMIMIEDHLAIISRKGSVHLIEAGHEEYKEKASLAVFEETTYNPPSYANGKLYVRSMKSIAAIDLGRAERSAIADSGAGVLPESQFAAKVAKWEKSDDPKEEIEQYLNAQTGFPIIEGDRYAHIVFQGPVEDAAVSVQSLGYAREFPMKRVGKSDLFYYSLEIDPAANVMYAISTDYQQAAADPRNPNKGKGMWRDDALSLLTMPGFSDSNHLSPPAEGAPKGRIEEIELESKHTEKKRPLKVYLPHGYDQGETRYPTVYVDYGFLALDYGLMANTLDQLIGKQIQPMVVVFIPPQPNRYAERDFGQNGGKLAAMIAEEIVPHIDSTYRTRADRSARGILSHYGLAPAAVHTALKYPKIFSKVAVQSGLFDPELEKAVLADTQDSPNVAVHLEWGSYDHVDDSRRPVGTWNARFSETLKNKGVRVQTNELPLAQGWGNWRTRQDDLLAWLFPLETN</sequence>
<evidence type="ECO:0000259" key="2">
    <source>
        <dbReference type="Pfam" id="PF13360"/>
    </source>
</evidence>
<dbReference type="Gene3D" id="2.130.10.10">
    <property type="entry name" value="YVTN repeat-like/Quinoprotein amine dehydrogenase"/>
    <property type="match status" value="1"/>
</dbReference>
<dbReference type="PANTHER" id="PTHR34512:SF30">
    <property type="entry name" value="OUTER MEMBRANE PROTEIN ASSEMBLY FACTOR BAMB"/>
    <property type="match status" value="1"/>
</dbReference>
<dbReference type="InterPro" id="IPR000801">
    <property type="entry name" value="Esterase-like"/>
</dbReference>
<proteinExistence type="predicted"/>
<evidence type="ECO:0000313" key="4">
    <source>
        <dbReference type="Proteomes" id="UP000664417"/>
    </source>
</evidence>
<feature type="signal peptide" evidence="1">
    <location>
        <begin position="1"/>
        <end position="19"/>
    </location>
</feature>
<dbReference type="SUPFAM" id="SSF50998">
    <property type="entry name" value="Quinoprotein alcohol dehydrogenase-like"/>
    <property type="match status" value="1"/>
</dbReference>
<dbReference type="SMART" id="SM00564">
    <property type="entry name" value="PQQ"/>
    <property type="match status" value="4"/>
</dbReference>
<dbReference type="InterPro" id="IPR002372">
    <property type="entry name" value="PQQ_rpt_dom"/>
</dbReference>
<reference evidence="3" key="1">
    <citation type="submission" date="2021-03" db="EMBL/GenBank/DDBJ databases">
        <authorList>
            <person name="Wang G."/>
        </authorList>
    </citation>
    <scope>NUCLEOTIDE SEQUENCE</scope>
    <source>
        <strain evidence="3">KCTC 12899</strain>
    </source>
</reference>
<dbReference type="Pfam" id="PF00756">
    <property type="entry name" value="Esterase"/>
    <property type="match status" value="1"/>
</dbReference>
<accession>A0A8J7QB42</accession>
<dbReference type="InterPro" id="IPR015943">
    <property type="entry name" value="WD40/YVTN_repeat-like_dom_sf"/>
</dbReference>
<name>A0A8J7QB42_9BACT</name>
<dbReference type="InterPro" id="IPR011047">
    <property type="entry name" value="Quinoprotein_ADH-like_sf"/>
</dbReference>
<keyword evidence="1" id="KW-0732">Signal</keyword>
<comment type="caution">
    <text evidence="3">The sequence shown here is derived from an EMBL/GenBank/DDBJ whole genome shotgun (WGS) entry which is preliminary data.</text>
</comment>
<dbReference type="AlphaFoldDB" id="A0A8J7QB42"/>